<accession>A0ABR9M229</accession>
<keyword evidence="3" id="KW-1185">Reference proteome</keyword>
<evidence type="ECO:0000313" key="3">
    <source>
        <dbReference type="Proteomes" id="UP000633509"/>
    </source>
</evidence>
<feature type="region of interest" description="Disordered" evidence="1">
    <location>
        <begin position="68"/>
        <end position="87"/>
    </location>
</feature>
<protein>
    <submittedName>
        <fullName evidence="2">Uncharacterized protein</fullName>
    </submittedName>
</protein>
<reference evidence="2 3" key="1">
    <citation type="submission" date="2020-10" db="EMBL/GenBank/DDBJ databases">
        <title>Sequencing the genomes of 1000 actinobacteria strains.</title>
        <authorList>
            <person name="Klenk H.-P."/>
        </authorList>
    </citation>
    <scope>NUCLEOTIDE SEQUENCE [LARGE SCALE GENOMIC DNA]</scope>
    <source>
        <strain evidence="2 3">DSM 43173</strain>
    </source>
</reference>
<sequence>MHQVIDGEPDVTALMLSVLKDTKRLPDVEEVRRKVRTRCRRTGAGADSGTSKCAEMITATVVTHDEEVFEGQGADRADVGRSLSTSR</sequence>
<dbReference type="Proteomes" id="UP000633509">
    <property type="component" value="Unassembled WGS sequence"/>
</dbReference>
<name>A0ABR9M229_9ACTN</name>
<dbReference type="EMBL" id="JADBEK010000001">
    <property type="protein sequence ID" value="MBE1586971.1"/>
    <property type="molecule type" value="Genomic_DNA"/>
</dbReference>
<evidence type="ECO:0000256" key="1">
    <source>
        <dbReference type="SAM" id="MobiDB-lite"/>
    </source>
</evidence>
<evidence type="ECO:0000313" key="2">
    <source>
        <dbReference type="EMBL" id="MBE1586971.1"/>
    </source>
</evidence>
<gene>
    <name evidence="2" type="ORF">H4W80_005229</name>
</gene>
<dbReference type="RefSeq" id="WP_192787447.1">
    <property type="nucleotide sequence ID" value="NZ_JADBEK010000001.1"/>
</dbReference>
<proteinExistence type="predicted"/>
<comment type="caution">
    <text evidence="2">The sequence shown here is derived from an EMBL/GenBank/DDBJ whole genome shotgun (WGS) entry which is preliminary data.</text>
</comment>
<organism evidence="2 3">
    <name type="scientific">Nonomuraea angiospora</name>
    <dbReference type="NCBI Taxonomy" id="46172"/>
    <lineage>
        <taxon>Bacteria</taxon>
        <taxon>Bacillati</taxon>
        <taxon>Actinomycetota</taxon>
        <taxon>Actinomycetes</taxon>
        <taxon>Streptosporangiales</taxon>
        <taxon>Streptosporangiaceae</taxon>
        <taxon>Nonomuraea</taxon>
    </lineage>
</organism>